<feature type="compositionally biased region" description="Polar residues" evidence="1">
    <location>
        <begin position="16"/>
        <end position="25"/>
    </location>
</feature>
<dbReference type="OrthoDB" id="273265at2759"/>
<feature type="compositionally biased region" description="Polar residues" evidence="1">
    <location>
        <begin position="68"/>
        <end position="78"/>
    </location>
</feature>
<accession>A0A836H5B7</accession>
<protein>
    <recommendedName>
        <fullName evidence="2">Cyclic nucleotide-binding domain-containing protein</fullName>
    </recommendedName>
</protein>
<gene>
    <name evidence="3" type="ORF">LSCM1_03496</name>
</gene>
<name>A0A836H5B7_9TRYP</name>
<dbReference type="GO" id="GO:0005829">
    <property type="term" value="C:cytosol"/>
    <property type="evidence" value="ECO:0007669"/>
    <property type="project" value="TreeGrafter"/>
</dbReference>
<comment type="caution">
    <text evidence="3">The sequence shown here is derived from an EMBL/GenBank/DDBJ whole genome shotgun (WGS) entry which is preliminary data.</text>
</comment>
<dbReference type="PROSITE" id="PS50042">
    <property type="entry name" value="CNMP_BINDING_3"/>
    <property type="match status" value="1"/>
</dbReference>
<keyword evidence="4" id="KW-1185">Reference proteome</keyword>
<dbReference type="InterPro" id="IPR050397">
    <property type="entry name" value="Env_Response_Regulators"/>
</dbReference>
<evidence type="ECO:0000313" key="4">
    <source>
        <dbReference type="Proteomes" id="UP000673552"/>
    </source>
</evidence>
<dbReference type="RefSeq" id="XP_067177648.1">
    <property type="nucleotide sequence ID" value="XM_067321038.1"/>
</dbReference>
<reference evidence="4" key="2">
    <citation type="journal article" date="2021" name="Sci. Data">
        <title>Chromosome-scale genome sequencing, assembly and annotation of six genomes from subfamily Leishmaniinae.</title>
        <authorList>
            <person name="Almutairi H."/>
            <person name="Urbaniak M.D."/>
            <person name="Bates M.D."/>
            <person name="Jariyapan N."/>
            <person name="Kwakye-Nuako G."/>
            <person name="Thomaz Soccol V."/>
            <person name="Al-Salem W.S."/>
            <person name="Dillon R.J."/>
            <person name="Bates P.A."/>
            <person name="Gatherer D."/>
        </authorList>
    </citation>
    <scope>NUCLEOTIDE SEQUENCE [LARGE SCALE GENOMIC DNA]</scope>
</reference>
<proteinExistence type="predicted"/>
<dbReference type="GO" id="GO:0003700">
    <property type="term" value="F:DNA-binding transcription factor activity"/>
    <property type="evidence" value="ECO:0007669"/>
    <property type="project" value="TreeGrafter"/>
</dbReference>
<dbReference type="InterPro" id="IPR018490">
    <property type="entry name" value="cNMP-bd_dom_sf"/>
</dbReference>
<feature type="compositionally biased region" description="Polar residues" evidence="1">
    <location>
        <begin position="1052"/>
        <end position="1073"/>
    </location>
</feature>
<dbReference type="GeneID" id="92513550"/>
<evidence type="ECO:0000313" key="3">
    <source>
        <dbReference type="EMBL" id="KAG5475383.1"/>
    </source>
</evidence>
<dbReference type="Proteomes" id="UP000673552">
    <property type="component" value="Unassembled WGS sequence"/>
</dbReference>
<reference evidence="4" key="1">
    <citation type="journal article" date="2021" name="Microbiol. Resour. Announc.">
        <title>LGAAP: Leishmaniinae Genome Assembly and Annotation Pipeline.</title>
        <authorList>
            <person name="Almutairi H."/>
            <person name="Urbaniak M.D."/>
            <person name="Bates M.D."/>
            <person name="Jariyapan N."/>
            <person name="Kwakye-Nuako G."/>
            <person name="Thomaz-Soccol V."/>
            <person name="Al-Salem W.S."/>
            <person name="Dillon R.J."/>
            <person name="Bates P.A."/>
            <person name="Gatherer D."/>
        </authorList>
    </citation>
    <scope>NUCLEOTIDE SEQUENCE [LARGE SCALE GENOMIC DNA]</scope>
</reference>
<dbReference type="SUPFAM" id="SSF51206">
    <property type="entry name" value="cAMP-binding domain-like"/>
    <property type="match status" value="2"/>
</dbReference>
<feature type="region of interest" description="Disordered" evidence="1">
    <location>
        <begin position="1049"/>
        <end position="1143"/>
    </location>
</feature>
<evidence type="ECO:0000259" key="2">
    <source>
        <dbReference type="PROSITE" id="PS50042"/>
    </source>
</evidence>
<dbReference type="KEGG" id="lmat:92513550"/>
<feature type="region of interest" description="Disordered" evidence="1">
    <location>
        <begin position="293"/>
        <end position="329"/>
    </location>
</feature>
<dbReference type="EMBL" id="JAFEUZ010000027">
    <property type="protein sequence ID" value="KAG5475383.1"/>
    <property type="molecule type" value="Genomic_DNA"/>
</dbReference>
<dbReference type="InterPro" id="IPR000595">
    <property type="entry name" value="cNMP-bd_dom"/>
</dbReference>
<feature type="domain" description="Cyclic nucleotide-binding" evidence="2">
    <location>
        <begin position="537"/>
        <end position="648"/>
    </location>
</feature>
<organism evidence="3 4">
    <name type="scientific">Leishmania martiniquensis</name>
    <dbReference type="NCBI Taxonomy" id="1580590"/>
    <lineage>
        <taxon>Eukaryota</taxon>
        <taxon>Discoba</taxon>
        <taxon>Euglenozoa</taxon>
        <taxon>Kinetoplastea</taxon>
        <taxon>Metakinetoplastina</taxon>
        <taxon>Trypanosomatida</taxon>
        <taxon>Trypanosomatidae</taxon>
        <taxon>Leishmaniinae</taxon>
        <taxon>Leishmania</taxon>
    </lineage>
</organism>
<dbReference type="InterPro" id="IPR014710">
    <property type="entry name" value="RmlC-like_jellyroll"/>
</dbReference>
<feature type="region of interest" description="Disordered" evidence="1">
    <location>
        <begin position="1014"/>
        <end position="1037"/>
    </location>
</feature>
<dbReference type="CDD" id="cd00038">
    <property type="entry name" value="CAP_ED"/>
    <property type="match status" value="1"/>
</dbReference>
<feature type="region of interest" description="Disordered" evidence="1">
    <location>
        <begin position="44"/>
        <end position="78"/>
    </location>
</feature>
<feature type="region of interest" description="Disordered" evidence="1">
    <location>
        <begin position="396"/>
        <end position="430"/>
    </location>
</feature>
<dbReference type="Gene3D" id="2.60.120.10">
    <property type="entry name" value="Jelly Rolls"/>
    <property type="match status" value="2"/>
</dbReference>
<evidence type="ECO:0000256" key="1">
    <source>
        <dbReference type="SAM" id="MobiDB-lite"/>
    </source>
</evidence>
<sequence length="1358" mass="144692">MSCPPGSSEAKAATDAMQQRKSSIYASDRVRKVSRRESALPLCMSRAQHEARRQSTSIQLTGKRRYQRQSYGYGNPNTPSLLATPTANGWAGLLNFAEANTEVGRAIQMCSFYPSMRVGGTAFENSLNQARRQSVHVTNGSFSVSFHGRIGGADGGGGGGIVSVLQEDGARMRAMSISVAPDSSATLREAMDESRSMLELSQGSILAASSGGAGAHGSLRSSFSTADAAARTLAYTGGSNMVQLACALKRAAMWEVVVVTALTHRAMELRFRRLRLRRVLERHMLPTLLRRKSETGSIVPKSARSRDNMDMDGGDAASQGAPTDEAGAVPQGTYLRDHDAFFDSLHNATLLQSFAESMTRHRFLPGDVIARAGDSSQKAMHFLISGKCEVCTERWRQDSDDGEPAAGPTAAGDHGWHHQRKTGGGAAPQPTKEVIMAGTSFGGVFGGNATFASTYRALSQCIVWVLRSEDFEQIFRSFADRTMLDKYKEAMRQHGLWWLQQRYHPAKCYGSIPIYRKLTKRASSYLEDFTPVVKVRGETIFSHGDVAGDVYCMLEGTVLRRTKGAAGTYGDDSVAQRLGTNSFTALNVSGRYLMFGEEPHLVPGVQPYTCTVSSRVALFFKVSAERFVNALLDDPLLYAQLRAQLMQRRQDNMRLDLECLTYVPLLQRFPPEKRAELVQHARPRVISRSVPLCDPAQHISDLIIIVSGTVRDPRNYSQKPTAPLEVPAPFEVERLDGALGEEGGGRKLGADGGANPHVKSGKADRRHHAGAGPQSAQAVERGTAHASGSGAGGAIATAGQRSHHGAREGDAPLKGTLTQVSDLAAGAAAEAEEQDGADWNFSFSDVTFSSALAATVMSSNNATNLKAGGALATGSAPVASAQQLQQLLDSAPLVYPDESEDINPALPVQPTRHFASTLGGSWEALLLDKWPNGWESVTTVEMWTIPTRMLRIVYNSCPKPVQLAILNGLRHAQKEDLQLPTLPHTKLPPMSIYAQHGEAVLAAAATAVKDSKALGAKDSSRRGGNTKVASPSLEGWSTRMIGEESGMAEVGTQHSGGSTWGTHSAATRSSDPTKSAAGKAKGKARPLAPVAAGQTALAATLHGPNQKTTQTTRSGAHATQEAPSREGGAQANASAWRAQDGRERRLRRLRNIASARGATKAMPAEPTVDPALQACYDGLSGAADPLMLRIVRDPIVVVPSRRGTNGATLPPGSTPSAHRLPPIISSSEAAPAAAWPALTPARNRWFQEVPSYEPLPGTVHAVETLASPPVFAPNSTVLVSAVVSPVSRHGKKLEGHVAYYAATVSSARAASRAALGEAAVASAGDVATAPVATPMHPLSSVELDIRRSHLPKRRAYAV</sequence>
<dbReference type="PANTHER" id="PTHR24567:SF26">
    <property type="entry name" value="REGULATORY PROTEIN YEIL"/>
    <property type="match status" value="1"/>
</dbReference>
<dbReference type="PANTHER" id="PTHR24567">
    <property type="entry name" value="CRP FAMILY TRANSCRIPTIONAL REGULATORY PROTEIN"/>
    <property type="match status" value="1"/>
</dbReference>
<feature type="region of interest" description="Disordered" evidence="1">
    <location>
        <begin position="1"/>
        <end position="30"/>
    </location>
</feature>
<feature type="compositionally biased region" description="Polar residues" evidence="1">
    <location>
        <begin position="1103"/>
        <end position="1114"/>
    </location>
</feature>
<feature type="region of interest" description="Disordered" evidence="1">
    <location>
        <begin position="739"/>
        <end position="813"/>
    </location>
</feature>
<feature type="compositionally biased region" description="Low complexity" evidence="1">
    <location>
        <begin position="784"/>
        <end position="799"/>
    </location>
</feature>